<dbReference type="Proteomes" id="UP000266861">
    <property type="component" value="Unassembled WGS sequence"/>
</dbReference>
<dbReference type="GO" id="GO:0004109">
    <property type="term" value="F:coproporphyrinogen oxidase activity"/>
    <property type="evidence" value="ECO:0007669"/>
    <property type="project" value="InterPro"/>
</dbReference>
<dbReference type="NCBIfam" id="TIGR00539">
    <property type="entry name" value="hemN_rel"/>
    <property type="match status" value="1"/>
</dbReference>
<dbReference type="GO" id="GO:0006779">
    <property type="term" value="P:porphyrin-containing compound biosynthetic process"/>
    <property type="evidence" value="ECO:0007669"/>
    <property type="project" value="InterPro"/>
</dbReference>
<comment type="function">
    <text evidence="4">May be a heme chaperone, appears to bind heme. Homologous bacterial proteins do not have oxygen-independent coproporphyrinogen-III oxidase activity. Binds 1 [4Fe-4S] cluster. The cluster is coordinated with 3 cysteines and an exchangeable S-adenosyl-L-methionine.</text>
</comment>
<comment type="caution">
    <text evidence="6">The sequence shown here is derived from an EMBL/GenBank/DDBJ whole genome shotgun (WGS) entry which is preliminary data.</text>
</comment>
<evidence type="ECO:0000313" key="6">
    <source>
        <dbReference type="EMBL" id="RHZ79886.1"/>
    </source>
</evidence>
<evidence type="ECO:0000259" key="5">
    <source>
        <dbReference type="PROSITE" id="PS51918"/>
    </source>
</evidence>
<dbReference type="EMBL" id="PQFF01000131">
    <property type="protein sequence ID" value="RHZ79886.1"/>
    <property type="molecule type" value="Genomic_DNA"/>
</dbReference>
<dbReference type="GO" id="GO:0051539">
    <property type="term" value="F:4 iron, 4 sulfur cluster binding"/>
    <property type="evidence" value="ECO:0007669"/>
    <property type="project" value="InterPro"/>
</dbReference>
<reference evidence="6 7" key="1">
    <citation type="submission" date="2018-08" db="EMBL/GenBank/DDBJ databases">
        <title>Genome and evolution of the arbuscular mycorrhizal fungus Diversispora epigaea (formerly Glomus versiforme) and its bacterial endosymbionts.</title>
        <authorList>
            <person name="Sun X."/>
            <person name="Fei Z."/>
            <person name="Harrison M."/>
        </authorList>
    </citation>
    <scope>NUCLEOTIDE SEQUENCE [LARGE SCALE GENOMIC DNA]</scope>
    <source>
        <strain evidence="6 7">IT104</strain>
    </source>
</reference>
<dbReference type="STRING" id="1348612.A0A397J1J7"/>
<dbReference type="InterPro" id="IPR007197">
    <property type="entry name" value="rSAM"/>
</dbReference>
<dbReference type="InterPro" id="IPR006638">
    <property type="entry name" value="Elp3/MiaA/NifB-like_rSAM"/>
</dbReference>
<feature type="domain" description="Radical SAM core" evidence="5">
    <location>
        <begin position="1"/>
        <end position="203"/>
    </location>
</feature>
<evidence type="ECO:0000256" key="4">
    <source>
        <dbReference type="ARBA" id="ARBA00045130"/>
    </source>
</evidence>
<dbReference type="InterPro" id="IPR004559">
    <property type="entry name" value="HemW-like"/>
</dbReference>
<accession>A0A397J1J7</accession>
<dbReference type="Gene3D" id="3.30.750.200">
    <property type="match status" value="1"/>
</dbReference>
<proteinExistence type="inferred from homology"/>
<dbReference type="PROSITE" id="PS51918">
    <property type="entry name" value="RADICAL_SAM"/>
    <property type="match status" value="1"/>
</dbReference>
<organism evidence="6 7">
    <name type="scientific">Diversispora epigaea</name>
    <dbReference type="NCBI Taxonomy" id="1348612"/>
    <lineage>
        <taxon>Eukaryota</taxon>
        <taxon>Fungi</taxon>
        <taxon>Fungi incertae sedis</taxon>
        <taxon>Mucoromycota</taxon>
        <taxon>Glomeromycotina</taxon>
        <taxon>Glomeromycetes</taxon>
        <taxon>Diversisporales</taxon>
        <taxon>Diversisporaceae</taxon>
        <taxon>Diversispora</taxon>
    </lineage>
</organism>
<dbReference type="InterPro" id="IPR058240">
    <property type="entry name" value="rSAM_sf"/>
</dbReference>
<comment type="similarity">
    <text evidence="1">Belongs to the anaerobic coproporphyrinogen-III oxidase family. HemW subfamily.</text>
</comment>
<protein>
    <recommendedName>
        <fullName evidence="2">Radical S-adenosyl methionine domain-containing protein 1, mitochondrial</fullName>
    </recommendedName>
    <alternativeName>
        <fullName evidence="3">Putative heme chaperone</fullName>
    </alternativeName>
</protein>
<dbReference type="AlphaFoldDB" id="A0A397J1J7"/>
<evidence type="ECO:0000313" key="7">
    <source>
        <dbReference type="Proteomes" id="UP000266861"/>
    </source>
</evidence>
<dbReference type="Pfam" id="PF04055">
    <property type="entry name" value="Radical_SAM"/>
    <property type="match status" value="1"/>
</dbReference>
<keyword evidence="7" id="KW-1185">Reference proteome</keyword>
<dbReference type="SMART" id="SM00729">
    <property type="entry name" value="Elp3"/>
    <property type="match status" value="1"/>
</dbReference>
<evidence type="ECO:0000256" key="1">
    <source>
        <dbReference type="ARBA" id="ARBA00006100"/>
    </source>
</evidence>
<dbReference type="GO" id="GO:0005739">
    <property type="term" value="C:mitochondrion"/>
    <property type="evidence" value="ECO:0007669"/>
    <property type="project" value="TreeGrafter"/>
</dbReference>
<dbReference type="OrthoDB" id="431409at2759"/>
<dbReference type="PANTHER" id="PTHR13932:SF5">
    <property type="entry name" value="RADICAL S-ADENOSYL METHIONINE DOMAIN-CONTAINING PROTEIN 1, MITOCHONDRIAL"/>
    <property type="match status" value="1"/>
</dbReference>
<evidence type="ECO:0000256" key="3">
    <source>
        <dbReference type="ARBA" id="ARBA00033094"/>
    </source>
</evidence>
<dbReference type="SUPFAM" id="SSF102114">
    <property type="entry name" value="Radical SAM enzymes"/>
    <property type="match status" value="1"/>
</dbReference>
<dbReference type="PANTHER" id="PTHR13932">
    <property type="entry name" value="COPROPORPHYRINIGEN III OXIDASE"/>
    <property type="match status" value="1"/>
</dbReference>
<gene>
    <name evidence="6" type="ORF">Glove_140g155</name>
</gene>
<sequence length="382" mass="43747">MNNSLLSEIKFSIQKYELKGRKVNSVYFGGGTPSLALPSTFSKILETISQECYLPTDAEITMEGNPTSTESTTLTEFHSTGINRISLGLQSLNPKDLKLLGRDHSVNEGVKALEMAKQIFGDQNVSFDLIFGRMGQEIEQWKNELKTALEIASDHISLYELTVKAGTPIYNDVKLGKYTVPNSDIMADMYETTIQVTKEFGFEQYEVSNFERKGKYSKHNFGYWSGLDYLGIGPGAHGRIYDPLIGTRIRTYNILHPEEWMTQCEEIEHGLRKFTQMSMKDIKEELVLFGLRTRIGIPCSRFKLYSNNEQELEQFLNMEKVNNYVQDGFLIWNKELNENNKNNENDILSEREEFREELKNGGLRPTEKGLAVIDEIIPRILN</sequence>
<dbReference type="InterPro" id="IPR034505">
    <property type="entry name" value="Coproporphyrinogen-III_oxidase"/>
</dbReference>
<name>A0A397J1J7_9GLOM</name>
<evidence type="ECO:0000256" key="2">
    <source>
        <dbReference type="ARBA" id="ARBA00014678"/>
    </source>
</evidence>